<name>W2CB20_9BACT</name>
<proteinExistence type="predicted"/>
<accession>W2CB20</accession>
<dbReference type="Pfam" id="PF09407">
    <property type="entry name" value="AbiEi_1"/>
    <property type="match status" value="1"/>
</dbReference>
<protein>
    <recommendedName>
        <fullName evidence="1">AbiEi antitoxin C-terminal domain-containing protein</fullName>
    </recommendedName>
</protein>
<dbReference type="PATRIC" id="fig|1410950.3.peg.1238"/>
<dbReference type="InterPro" id="IPR018547">
    <property type="entry name" value="AbiEi_C"/>
</dbReference>
<evidence type="ECO:0000313" key="2">
    <source>
        <dbReference type="EMBL" id="ETK04459.1"/>
    </source>
</evidence>
<feature type="domain" description="AbiEi antitoxin C-terminal" evidence="1">
    <location>
        <begin position="69"/>
        <end position="212"/>
    </location>
</feature>
<dbReference type="Proteomes" id="UP000018872">
    <property type="component" value="Unassembled WGS sequence"/>
</dbReference>
<evidence type="ECO:0000259" key="1">
    <source>
        <dbReference type="Pfam" id="PF09407"/>
    </source>
</evidence>
<sequence>MTVREWIRKREIGGMPTLTFGEVRQAFPNASEQVVKNELFRLSAQKIIVSVYRGFYVIIPPHYASQGVVPPHYYIDRLMAHQNKPYYISLLSAAALLGAAHQRPQKFFVTTVLPKPSVSPSKNNLLMWSYRKEIPSDFLLTKNSETGTLRYSNAELTAIDLIQYEQYIGGLSEAATVLAELSERLDFRRVSRRLFDYTSQATLQRLGYVLEEVLLQTEVADALYEKLRAYAGRLRYVPLSTRSTEAMAAKNDRWKIDINMTIEPDDL</sequence>
<evidence type="ECO:0000313" key="3">
    <source>
        <dbReference type="Proteomes" id="UP000018872"/>
    </source>
</evidence>
<organism evidence="2 3">
    <name type="scientific">Tannerella sp. oral taxon BU063 isolate Cell 5</name>
    <dbReference type="NCBI Taxonomy" id="1410950"/>
    <lineage>
        <taxon>Bacteria</taxon>
        <taxon>Pseudomonadati</taxon>
        <taxon>Bacteroidota</taxon>
        <taxon>Bacteroidia</taxon>
        <taxon>Bacteroidales</taxon>
        <taxon>Tannerellaceae</taxon>
        <taxon>Tannerella</taxon>
    </lineage>
</organism>
<comment type="caution">
    <text evidence="2">The sequence shown here is derived from an EMBL/GenBank/DDBJ whole genome shotgun (WGS) entry which is preliminary data.</text>
</comment>
<gene>
    <name evidence="2" type="ORF">T229_08815</name>
</gene>
<reference evidence="2 3" key="1">
    <citation type="submission" date="2013-11" db="EMBL/GenBank/DDBJ databases">
        <title>Single cell genomics of uncultured Tannerella BU063 (oral taxon 286).</title>
        <authorList>
            <person name="Beall C.J."/>
            <person name="Campbell A.G."/>
            <person name="Griffen A.L."/>
            <person name="Podar M."/>
            <person name="Leys E.J."/>
        </authorList>
    </citation>
    <scope>NUCLEOTIDE SEQUENCE [LARGE SCALE GENOMIC DNA]</scope>
    <source>
        <strain evidence="2">Cell 5</strain>
    </source>
</reference>
<dbReference type="EMBL" id="AYYC01000654">
    <property type="protein sequence ID" value="ETK04459.1"/>
    <property type="molecule type" value="Genomic_DNA"/>
</dbReference>
<dbReference type="AlphaFoldDB" id="W2CB20"/>